<feature type="domain" description="C2H2-type" evidence="2">
    <location>
        <begin position="480"/>
        <end position="500"/>
    </location>
</feature>
<sequence>MAWAGDLGIDPNDLQLDHLTQVDQFEQQRCRGDLFEDENPSLRYMSFGNPHSNVVGLAGPNAELQAQNLDMSGFTGPLICENHERANDTFVSANQSELCASGEPNAFESTSCGGMQTSESTAWLSQEGISNSDMDMNIFNQALGPMPWQSYIQDLVIGMPSTMDDLAAAEAPPRKPRPLARRSQNPTSRSRKSRMRLSSQRSSSPVHNKHAQAKDSHAQSNESSQVQLKMHPKVDPQEAIALLEASIQPFSTFSQLKVADLISQMKQLVIEEQKYGRGSQSGTSDVVTTATAPSSQNSISNAESVESECLTDNTSVSSTLRQPPTDGENTNDSMSTSESQIDVKHEPCKHCGVKALLQCTSKDCGYSTHSFADYKRHESGEKHWPQERFMCLECVDHSFSATNHGPSCTFCRVPFSALGTNIPHHQYVQSRVQCRAARREVTTFSRKDHLIDHLRKDHNMLNMNDTIDTWKFGIESDWPRQCGFCGTIFRTWNERMSHLKREFEAGKDMSKWKLPFPKSMDFRPSGLTLPKDDDDDDDQDDSFGGNSGSWAKPASKAHTQPRTKSQTNSSRSNVSKKNSSQQRYQKADASMKFTSADDSGSRLSIAGKTSITLQRYLNDMEEPVPARLNLGKSEALNIALVSMEKEAVSSTSSDRSSVTLDLFCRDGRHQEHICRSHEMVVNNTPEVSSHDIGECQPALRSASASVAINSPSHASDIEPVPGLFRRISYIRQRKRMFRKTEATGSARYLASDGSADTGGAEAAQSLSHLERSQGKYPRDHPATIQKALHLPQELLPEHPRDPSLASDHARSFFESEKSISLQDLDGVLCCYELPGVEASSIYIENDIPKLATSTTSDCLTLQTGDLIRDGTKLRICDSAEGGSLPHIQDPALSGRSSTTLEDIIDVHRRRAAIDLGSINCNSSGSNSQTYIPCGPTKQDVKNETSSLDPAITEKDSALGLWFMETPISSAPQRNELFQGHVISVHDEHEGPFVCVFDFVGCTSTFLSKNEWKSHVMKQHMDSDMLARDYGKNRHTFARYSGPVSYPSSRGLDSTSGKSFNRADVFRRQHAAVHIAKSTPPESRGQHSTNTTKILSGCVQGATGNHSTYTGKFSDAQDFYDRLDDCHLPVSHRKPRGSGTASGVERPSFRTRATVLHDALVKQKDEPDLRNLWTTFRRCPEPRPFNWRKANVCITASVRDGDVKAAPTTVYKTQVLCKHTVSDEDKARNTAVSETGLTGTLKPSSAVETAVKGLGSQFVSLTTLRNPTARMSCIALLRIQARKTVWWRKRPRRSLLYQSGVRYTQIKGIGRLSVGILRKACGLPQKWRSKVGPTTWVNPPNSQSWQQPALSGTPRRFVPKLLFIDSAAQSEIFAPILVMTFGKGRDGKNGNSEKFLWIRRSLNGVCKTVCENAFDQKDETCGGNFRVSTEDNTTYRRTNCLLPFDVLQDLNTGERHRLQQKSLVRLLALPAGHDSELCVNKLDQQDFKIIIKVTFRRLLDDLIEEVETTIRDKSGWLGSIANRIFLVGGSSESSYLREALRLRAFRKPRGICSGMTYDVQSQALGSFLKLEHTNSEEYYYEIAIVKYVLKDGVLHTVSEFFRAGDNHVTSDVGSGTADVISYKINIPHPLAASKLGSCRDTRWCSTVRHTPTKLEDTIDKVKSKIEHNRDQVNEDVAHFLHEVMPTSAPAYKVGDFASLISHSKCSKTLIYDVQFTGHGESAVWIGKLRNGNLNNHISKPWELSLQPFRVSFPSDQHSLGQFLNSVSPTKNCLHQQQSTMTQMNAFHHIGSLLKIIVVGGKFGTIFVLLSHGGIWNTEIFRLIQNVALAFGSPKCRRNIDIPERREPWDTLLFDV</sequence>
<dbReference type="InterPro" id="IPR013087">
    <property type="entry name" value="Znf_C2H2_type"/>
</dbReference>
<evidence type="ECO:0000313" key="3">
    <source>
        <dbReference type="EMBL" id="KAG4420951.1"/>
    </source>
</evidence>
<feature type="domain" description="C2H2-type" evidence="2">
    <location>
        <begin position="357"/>
        <end position="383"/>
    </location>
</feature>
<keyword evidence="4" id="KW-1185">Reference proteome</keyword>
<accession>A0A8H7TL89</accession>
<comment type="caution">
    <text evidence="3">The sequence shown here is derived from an EMBL/GenBank/DDBJ whole genome shotgun (WGS) entry which is preliminary data.</text>
</comment>
<feature type="compositionally biased region" description="Polar residues" evidence="1">
    <location>
        <begin position="278"/>
        <end position="337"/>
    </location>
</feature>
<feature type="region of interest" description="Disordered" evidence="1">
    <location>
        <begin position="169"/>
        <end position="232"/>
    </location>
</feature>
<feature type="compositionally biased region" description="Polar residues" evidence="1">
    <location>
        <begin position="557"/>
        <end position="568"/>
    </location>
</feature>
<dbReference type="OrthoDB" id="3565451at2759"/>
<feature type="compositionally biased region" description="Polar residues" evidence="1">
    <location>
        <begin position="218"/>
        <end position="227"/>
    </location>
</feature>
<dbReference type="SMART" id="SM00355">
    <property type="entry name" value="ZnF_C2H2"/>
    <property type="match status" value="3"/>
</dbReference>
<protein>
    <recommendedName>
        <fullName evidence="2">C2H2-type domain-containing protein</fullName>
    </recommendedName>
</protein>
<feature type="compositionally biased region" description="Basic and acidic residues" evidence="1">
    <location>
        <begin position="768"/>
        <end position="778"/>
    </location>
</feature>
<name>A0A8H7TL89_9HELO</name>
<feature type="domain" description="C2H2-type" evidence="2">
    <location>
        <begin position="992"/>
        <end position="1019"/>
    </location>
</feature>
<dbReference type="Proteomes" id="UP000664132">
    <property type="component" value="Unassembled WGS sequence"/>
</dbReference>
<evidence type="ECO:0000313" key="4">
    <source>
        <dbReference type="Proteomes" id="UP000664132"/>
    </source>
</evidence>
<feature type="compositionally biased region" description="Low complexity" evidence="1">
    <location>
        <begin position="569"/>
        <end position="583"/>
    </location>
</feature>
<feature type="compositionally biased region" description="Acidic residues" evidence="1">
    <location>
        <begin position="532"/>
        <end position="541"/>
    </location>
</feature>
<feature type="region of interest" description="Disordered" evidence="1">
    <location>
        <begin position="274"/>
        <end position="337"/>
    </location>
</feature>
<reference evidence="3" key="1">
    <citation type="submission" date="2021-02" db="EMBL/GenBank/DDBJ databases">
        <title>Genome sequence Cadophora malorum strain M34.</title>
        <authorList>
            <person name="Stefanovic E."/>
            <person name="Vu D."/>
            <person name="Scully C."/>
            <person name="Dijksterhuis J."/>
            <person name="Roader J."/>
            <person name="Houbraken J."/>
        </authorList>
    </citation>
    <scope>NUCLEOTIDE SEQUENCE</scope>
    <source>
        <strain evidence="3">M34</strain>
    </source>
</reference>
<dbReference type="EMBL" id="JAFJYH010000074">
    <property type="protein sequence ID" value="KAG4420951.1"/>
    <property type="molecule type" value="Genomic_DNA"/>
</dbReference>
<organism evidence="3 4">
    <name type="scientific">Cadophora malorum</name>
    <dbReference type="NCBI Taxonomy" id="108018"/>
    <lineage>
        <taxon>Eukaryota</taxon>
        <taxon>Fungi</taxon>
        <taxon>Dikarya</taxon>
        <taxon>Ascomycota</taxon>
        <taxon>Pezizomycotina</taxon>
        <taxon>Leotiomycetes</taxon>
        <taxon>Helotiales</taxon>
        <taxon>Ploettnerulaceae</taxon>
        <taxon>Cadophora</taxon>
    </lineage>
</organism>
<evidence type="ECO:0000256" key="1">
    <source>
        <dbReference type="SAM" id="MobiDB-lite"/>
    </source>
</evidence>
<feature type="region of interest" description="Disordered" evidence="1">
    <location>
        <begin position="523"/>
        <end position="600"/>
    </location>
</feature>
<evidence type="ECO:0000259" key="2">
    <source>
        <dbReference type="SMART" id="SM00355"/>
    </source>
</evidence>
<proteinExistence type="predicted"/>
<feature type="region of interest" description="Disordered" evidence="1">
    <location>
        <begin position="749"/>
        <end position="778"/>
    </location>
</feature>
<gene>
    <name evidence="3" type="ORF">IFR04_005928</name>
</gene>